<proteinExistence type="predicted"/>
<gene>
    <name evidence="2" type="ORF">Nepgr_019482</name>
</gene>
<dbReference type="EMBL" id="BSYO01000018">
    <property type="protein sequence ID" value="GMH17641.1"/>
    <property type="molecule type" value="Genomic_DNA"/>
</dbReference>
<dbReference type="Proteomes" id="UP001279734">
    <property type="component" value="Unassembled WGS sequence"/>
</dbReference>
<organism evidence="2 3">
    <name type="scientific">Nepenthes gracilis</name>
    <name type="common">Slender pitcher plant</name>
    <dbReference type="NCBI Taxonomy" id="150966"/>
    <lineage>
        <taxon>Eukaryota</taxon>
        <taxon>Viridiplantae</taxon>
        <taxon>Streptophyta</taxon>
        <taxon>Embryophyta</taxon>
        <taxon>Tracheophyta</taxon>
        <taxon>Spermatophyta</taxon>
        <taxon>Magnoliopsida</taxon>
        <taxon>eudicotyledons</taxon>
        <taxon>Gunneridae</taxon>
        <taxon>Pentapetalae</taxon>
        <taxon>Caryophyllales</taxon>
        <taxon>Nepenthaceae</taxon>
        <taxon>Nepenthes</taxon>
    </lineage>
</organism>
<evidence type="ECO:0000313" key="3">
    <source>
        <dbReference type="Proteomes" id="UP001279734"/>
    </source>
</evidence>
<feature type="compositionally biased region" description="Polar residues" evidence="1">
    <location>
        <begin position="1"/>
        <end position="16"/>
    </location>
</feature>
<feature type="compositionally biased region" description="Basic and acidic residues" evidence="1">
    <location>
        <begin position="95"/>
        <end position="104"/>
    </location>
</feature>
<name>A0AAD3XVD8_NEPGR</name>
<dbReference type="AlphaFoldDB" id="A0AAD3XVD8"/>
<accession>A0AAD3XVD8</accession>
<protein>
    <submittedName>
        <fullName evidence="2">Uncharacterized protein</fullName>
    </submittedName>
</protein>
<evidence type="ECO:0000313" key="2">
    <source>
        <dbReference type="EMBL" id="GMH17641.1"/>
    </source>
</evidence>
<keyword evidence="3" id="KW-1185">Reference proteome</keyword>
<feature type="compositionally biased region" description="Basic residues" evidence="1">
    <location>
        <begin position="57"/>
        <end position="66"/>
    </location>
</feature>
<feature type="region of interest" description="Disordered" evidence="1">
    <location>
        <begin position="1"/>
        <end position="104"/>
    </location>
</feature>
<comment type="caution">
    <text evidence="2">The sequence shown here is derived from an EMBL/GenBank/DDBJ whole genome shotgun (WGS) entry which is preliminary data.</text>
</comment>
<sequence>MHTSAKNDLSSSNNPRDSQRDIQRCTRHAYKPVVKDPPEAPPEDQPQHGAYLLTHQNRGKNLHHRPLTMTRNNIRTTGGWPRGPSLKRQGVKNRNPRDLRKDRG</sequence>
<reference evidence="2" key="1">
    <citation type="submission" date="2023-05" db="EMBL/GenBank/DDBJ databases">
        <title>Nepenthes gracilis genome sequencing.</title>
        <authorList>
            <person name="Fukushima K."/>
        </authorList>
    </citation>
    <scope>NUCLEOTIDE SEQUENCE</scope>
    <source>
        <strain evidence="2">SING2019-196</strain>
    </source>
</reference>
<evidence type="ECO:0000256" key="1">
    <source>
        <dbReference type="SAM" id="MobiDB-lite"/>
    </source>
</evidence>